<proteinExistence type="predicted"/>
<dbReference type="Proteomes" id="UP000003835">
    <property type="component" value="Unassembled WGS sequence"/>
</dbReference>
<name>B4VI85_9CYAN</name>
<sequence length="52" mass="6247">MTPSTIERGIKLCNMRRFFTRVPTSHIPEEKLKRFQPILEMRLNYSSTYILC</sequence>
<evidence type="ECO:0000313" key="1">
    <source>
        <dbReference type="EMBL" id="EDX78647.1"/>
    </source>
</evidence>
<evidence type="ECO:0000313" key="2">
    <source>
        <dbReference type="Proteomes" id="UP000003835"/>
    </source>
</evidence>
<gene>
    <name evidence="1" type="ORF">MC7420_7300</name>
</gene>
<reference evidence="1 2" key="1">
    <citation type="submission" date="2008-07" db="EMBL/GenBank/DDBJ databases">
        <authorList>
            <person name="Tandeau de Marsac N."/>
            <person name="Ferriera S."/>
            <person name="Johnson J."/>
            <person name="Kravitz S."/>
            <person name="Beeson K."/>
            <person name="Sutton G."/>
            <person name="Rogers Y.-H."/>
            <person name="Friedman R."/>
            <person name="Frazier M."/>
            <person name="Venter J.C."/>
        </authorList>
    </citation>
    <scope>NUCLEOTIDE SEQUENCE [LARGE SCALE GENOMIC DNA]</scope>
    <source>
        <strain evidence="1 2">PCC 7420</strain>
    </source>
</reference>
<dbReference type="RefSeq" id="WP_006098123.1">
    <property type="nucleotide sequence ID" value="NZ_DS989841.1"/>
</dbReference>
<protein>
    <submittedName>
        <fullName evidence="1">Uncharacterized protein</fullName>
    </submittedName>
</protein>
<keyword evidence="2" id="KW-1185">Reference proteome</keyword>
<organism evidence="1 2">
    <name type="scientific">Coleofasciculus chthonoplastes PCC 7420</name>
    <dbReference type="NCBI Taxonomy" id="118168"/>
    <lineage>
        <taxon>Bacteria</taxon>
        <taxon>Bacillati</taxon>
        <taxon>Cyanobacteriota</taxon>
        <taxon>Cyanophyceae</taxon>
        <taxon>Coleofasciculales</taxon>
        <taxon>Coleofasciculaceae</taxon>
        <taxon>Coleofasciculus</taxon>
    </lineage>
</organism>
<dbReference type="HOGENOM" id="CLU_3078691_0_0_3"/>
<dbReference type="AlphaFoldDB" id="B4VI85"/>
<dbReference type="EMBL" id="DS989841">
    <property type="protein sequence ID" value="EDX78647.1"/>
    <property type="molecule type" value="Genomic_DNA"/>
</dbReference>
<accession>B4VI85</accession>